<dbReference type="EMBL" id="CAUYUJ010019559">
    <property type="protein sequence ID" value="CAK0892079.1"/>
    <property type="molecule type" value="Genomic_DNA"/>
</dbReference>
<comment type="caution">
    <text evidence="2">The sequence shown here is derived from an EMBL/GenBank/DDBJ whole genome shotgun (WGS) entry which is preliminary data.</text>
</comment>
<protein>
    <submittedName>
        <fullName evidence="2">Uncharacterized protein</fullName>
    </submittedName>
</protein>
<evidence type="ECO:0000313" key="2">
    <source>
        <dbReference type="EMBL" id="CAK0892079.1"/>
    </source>
</evidence>
<feature type="region of interest" description="Disordered" evidence="1">
    <location>
        <begin position="1"/>
        <end position="33"/>
    </location>
</feature>
<dbReference type="Proteomes" id="UP001189429">
    <property type="component" value="Unassembled WGS sequence"/>
</dbReference>
<keyword evidence="3" id="KW-1185">Reference proteome</keyword>
<organism evidence="2 3">
    <name type="scientific">Prorocentrum cordatum</name>
    <dbReference type="NCBI Taxonomy" id="2364126"/>
    <lineage>
        <taxon>Eukaryota</taxon>
        <taxon>Sar</taxon>
        <taxon>Alveolata</taxon>
        <taxon>Dinophyceae</taxon>
        <taxon>Prorocentrales</taxon>
        <taxon>Prorocentraceae</taxon>
        <taxon>Prorocentrum</taxon>
    </lineage>
</organism>
<reference evidence="2" key="1">
    <citation type="submission" date="2023-10" db="EMBL/GenBank/DDBJ databases">
        <authorList>
            <person name="Chen Y."/>
            <person name="Shah S."/>
            <person name="Dougan E. K."/>
            <person name="Thang M."/>
            <person name="Chan C."/>
        </authorList>
    </citation>
    <scope>NUCLEOTIDE SEQUENCE [LARGE SCALE GENOMIC DNA]</scope>
</reference>
<name>A0ABN9WYP7_9DINO</name>
<evidence type="ECO:0000256" key="1">
    <source>
        <dbReference type="SAM" id="MobiDB-lite"/>
    </source>
</evidence>
<accession>A0ABN9WYP7</accession>
<proteinExistence type="predicted"/>
<sequence>MPLRWPGGKSVGRTPITAGRGPPPVPSGVDQSAGARSGRLLRCRARGPGLGLALLLAAARGPDGAPALATPKPPRAASAARVPAPAEPLALLQFAVRYRDDENSEYHWRVLVARIGATPDLRAQIVNLAELHVIPLTRGALTDQQLAEIRRGCGALAMMHGAAVAPGAAVGSVADWRFADPAFALFGDVVEPAIIANSDKF</sequence>
<evidence type="ECO:0000313" key="3">
    <source>
        <dbReference type="Proteomes" id="UP001189429"/>
    </source>
</evidence>
<gene>
    <name evidence="2" type="ORF">PCOR1329_LOCUS71817</name>
</gene>
<feature type="non-terminal residue" evidence="2">
    <location>
        <position position="201"/>
    </location>
</feature>